<sequence length="104" mass="11828">MQKKFQSLHSAIKETQIPSKSFSNPSKRDAGGVPRDESRKPSFLDDQNRNTRDEHDEVTAKKEKQLADLFARTYSSGKWLVLRERLLSRTFCSTTVISSIKGLA</sequence>
<feature type="region of interest" description="Disordered" evidence="1">
    <location>
        <begin position="1"/>
        <end position="61"/>
    </location>
</feature>
<feature type="compositionally biased region" description="Basic and acidic residues" evidence="1">
    <location>
        <begin position="26"/>
        <end position="61"/>
    </location>
</feature>
<accession>A0AAD4SVI1</accession>
<proteinExistence type="predicted"/>
<evidence type="ECO:0000256" key="1">
    <source>
        <dbReference type="SAM" id="MobiDB-lite"/>
    </source>
</evidence>
<name>A0AAD4SVI1_9MAGN</name>
<protein>
    <submittedName>
        <fullName evidence="2">Uncharacterized protein</fullName>
    </submittedName>
</protein>
<evidence type="ECO:0000313" key="3">
    <source>
        <dbReference type="Proteomes" id="UP001202328"/>
    </source>
</evidence>
<dbReference type="Proteomes" id="UP001202328">
    <property type="component" value="Unassembled WGS sequence"/>
</dbReference>
<keyword evidence="3" id="KW-1185">Reference proteome</keyword>
<comment type="caution">
    <text evidence="2">The sequence shown here is derived from an EMBL/GenBank/DDBJ whole genome shotgun (WGS) entry which is preliminary data.</text>
</comment>
<dbReference type="AlphaFoldDB" id="A0AAD4SVI1"/>
<dbReference type="EMBL" id="JAJJMB010008429">
    <property type="protein sequence ID" value="KAI3923599.1"/>
    <property type="molecule type" value="Genomic_DNA"/>
</dbReference>
<organism evidence="2 3">
    <name type="scientific">Papaver atlanticum</name>
    <dbReference type="NCBI Taxonomy" id="357466"/>
    <lineage>
        <taxon>Eukaryota</taxon>
        <taxon>Viridiplantae</taxon>
        <taxon>Streptophyta</taxon>
        <taxon>Embryophyta</taxon>
        <taxon>Tracheophyta</taxon>
        <taxon>Spermatophyta</taxon>
        <taxon>Magnoliopsida</taxon>
        <taxon>Ranunculales</taxon>
        <taxon>Papaveraceae</taxon>
        <taxon>Papaveroideae</taxon>
        <taxon>Papaver</taxon>
    </lineage>
</organism>
<evidence type="ECO:0000313" key="2">
    <source>
        <dbReference type="EMBL" id="KAI3923599.1"/>
    </source>
</evidence>
<feature type="compositionally biased region" description="Polar residues" evidence="1">
    <location>
        <begin position="16"/>
        <end position="25"/>
    </location>
</feature>
<reference evidence="2" key="1">
    <citation type="submission" date="2022-04" db="EMBL/GenBank/DDBJ databases">
        <title>A functionally conserved STORR gene fusion in Papaver species that diverged 16.8 million years ago.</title>
        <authorList>
            <person name="Catania T."/>
        </authorList>
    </citation>
    <scope>NUCLEOTIDE SEQUENCE</scope>
    <source>
        <strain evidence="2">S-188037</strain>
    </source>
</reference>
<gene>
    <name evidence="2" type="ORF">MKW98_011229</name>
</gene>